<dbReference type="Gene3D" id="4.10.60.10">
    <property type="entry name" value="Zinc finger, CCHC-type"/>
    <property type="match status" value="1"/>
</dbReference>
<dbReference type="InterPro" id="IPR001878">
    <property type="entry name" value="Znf_CCHC"/>
</dbReference>
<dbReference type="EMBL" id="BFEA01000284">
    <property type="protein sequence ID" value="GBG77996.1"/>
    <property type="molecule type" value="Genomic_DNA"/>
</dbReference>
<feature type="region of interest" description="Disordered" evidence="3">
    <location>
        <begin position="244"/>
        <end position="285"/>
    </location>
</feature>
<dbReference type="SMART" id="SM00343">
    <property type="entry name" value="ZnF_C2HC"/>
    <property type="match status" value="1"/>
</dbReference>
<dbReference type="GO" id="GO:0008270">
    <property type="term" value="F:zinc ion binding"/>
    <property type="evidence" value="ECO:0007669"/>
    <property type="project" value="UniProtKB-KW"/>
</dbReference>
<dbReference type="Gramene" id="GBG77996">
    <property type="protein sequence ID" value="GBG77996"/>
    <property type="gene ID" value="CBR_g25929"/>
</dbReference>
<evidence type="ECO:0000313" key="6">
    <source>
        <dbReference type="Proteomes" id="UP000265515"/>
    </source>
</evidence>
<evidence type="ECO:0000256" key="3">
    <source>
        <dbReference type="SAM" id="MobiDB-lite"/>
    </source>
</evidence>
<evidence type="ECO:0000256" key="2">
    <source>
        <dbReference type="SAM" id="Coils"/>
    </source>
</evidence>
<dbReference type="PROSITE" id="PS50158">
    <property type="entry name" value="ZF_CCHC"/>
    <property type="match status" value="1"/>
</dbReference>
<organism evidence="5 6">
    <name type="scientific">Chara braunii</name>
    <name type="common">Braun's stonewort</name>
    <dbReference type="NCBI Taxonomy" id="69332"/>
    <lineage>
        <taxon>Eukaryota</taxon>
        <taxon>Viridiplantae</taxon>
        <taxon>Streptophyta</taxon>
        <taxon>Charophyceae</taxon>
        <taxon>Charales</taxon>
        <taxon>Characeae</taxon>
        <taxon>Chara</taxon>
    </lineage>
</organism>
<dbReference type="Proteomes" id="UP000265515">
    <property type="component" value="Unassembled WGS sequence"/>
</dbReference>
<comment type="caution">
    <text evidence="5">The sequence shown here is derived from an EMBL/GenBank/DDBJ whole genome shotgun (WGS) entry which is preliminary data.</text>
</comment>
<feature type="coiled-coil region" evidence="2">
    <location>
        <begin position="124"/>
        <end position="204"/>
    </location>
</feature>
<gene>
    <name evidence="5" type="ORF">CBR_g25929</name>
</gene>
<dbReference type="AlphaFoldDB" id="A0A388L6S2"/>
<evidence type="ECO:0000259" key="4">
    <source>
        <dbReference type="PROSITE" id="PS50158"/>
    </source>
</evidence>
<keyword evidence="6" id="KW-1185">Reference proteome</keyword>
<reference evidence="5 6" key="1">
    <citation type="journal article" date="2018" name="Cell">
        <title>The Chara Genome: Secondary Complexity and Implications for Plant Terrestrialization.</title>
        <authorList>
            <person name="Nishiyama T."/>
            <person name="Sakayama H."/>
            <person name="Vries J.D."/>
            <person name="Buschmann H."/>
            <person name="Saint-Marcoux D."/>
            <person name="Ullrich K.K."/>
            <person name="Haas F.B."/>
            <person name="Vanderstraeten L."/>
            <person name="Becker D."/>
            <person name="Lang D."/>
            <person name="Vosolsobe S."/>
            <person name="Rombauts S."/>
            <person name="Wilhelmsson P.K.I."/>
            <person name="Janitza P."/>
            <person name="Kern R."/>
            <person name="Heyl A."/>
            <person name="Rumpler F."/>
            <person name="Villalobos L.I.A.C."/>
            <person name="Clay J.M."/>
            <person name="Skokan R."/>
            <person name="Toyoda A."/>
            <person name="Suzuki Y."/>
            <person name="Kagoshima H."/>
            <person name="Schijlen E."/>
            <person name="Tajeshwar N."/>
            <person name="Catarino B."/>
            <person name="Hetherington A.J."/>
            <person name="Saltykova A."/>
            <person name="Bonnot C."/>
            <person name="Breuninger H."/>
            <person name="Symeonidi A."/>
            <person name="Radhakrishnan G.V."/>
            <person name="Van Nieuwerburgh F."/>
            <person name="Deforce D."/>
            <person name="Chang C."/>
            <person name="Karol K.G."/>
            <person name="Hedrich R."/>
            <person name="Ulvskov P."/>
            <person name="Glockner G."/>
            <person name="Delwiche C.F."/>
            <person name="Petrasek J."/>
            <person name="Van de Peer Y."/>
            <person name="Friml J."/>
            <person name="Beilby M."/>
            <person name="Dolan L."/>
            <person name="Kohara Y."/>
            <person name="Sugano S."/>
            <person name="Fujiyama A."/>
            <person name="Delaux P.-M."/>
            <person name="Quint M."/>
            <person name="TheiBen G."/>
            <person name="Hagemann M."/>
            <person name="Harholt J."/>
            <person name="Dunand C."/>
            <person name="Zachgo S."/>
            <person name="Langdale J."/>
            <person name="Maumus F."/>
            <person name="Straeten D.V.D."/>
            <person name="Gould S.B."/>
            <person name="Rensing S.A."/>
        </authorList>
    </citation>
    <scope>NUCLEOTIDE SEQUENCE [LARGE SCALE GENOMIC DNA]</scope>
    <source>
        <strain evidence="5 6">S276</strain>
    </source>
</reference>
<dbReference type="SUPFAM" id="SSF57756">
    <property type="entry name" value="Retrovirus zinc finger-like domains"/>
    <property type="match status" value="1"/>
</dbReference>
<keyword evidence="1" id="KW-0479">Metal-binding</keyword>
<keyword evidence="1" id="KW-0862">Zinc</keyword>
<dbReference type="InterPro" id="IPR043502">
    <property type="entry name" value="DNA/RNA_pol_sf"/>
</dbReference>
<dbReference type="SUPFAM" id="SSF56672">
    <property type="entry name" value="DNA/RNA polymerases"/>
    <property type="match status" value="1"/>
</dbReference>
<sequence>MGCYTCGQEGHFARDCPQRAGAASGSNNNKNNNSSGYYRYNGLSWQQKKDMEVISWMRQLCADIAKERKEEELKQEEERQKLEEERRRREEELHRQHKTELERQAKIRDARLMSAMTSQLKTLHDKLTGQMEEVRSKMQAKDQQREEVGKLRSEVLKLERELAEEESPNKEREELRRKLAELRKLKEERDLARMKKKVMEQEIEWEMEQARRAEDYVALPLTAAESDDDLKRIERCLIRRWSPTLNQHDRNPTQPRRRRKRRGKRERKGRQRRREKGGNLLKLEDGNGMTTTRLTDCLELAVKEGRKNLNLTCSGEIWCEDWKVLKRRFGMTTIEIQGKTCTLKEGKRQIEKGGPLTIKDPTETITFPAKIMRELLLLLTQPWRRKLLRKKEDHELTYMYQATRGFEKRSRQRMRTILSKIINEKLGINLRKRITVKIPYNDRVDRRKIADVTEGKIGDLGMKEEITTIVRRHICTVWMKKQTVGDMLHNHRDFARSNGSICRCAESPFPLVEGHVRCRLSEIGAPDFVLNARNIPSQTCHVKRGIMTAILDGLGEIFRIKGKTLTVHKSEVEMCVVEEEEIRDEQYVVTQAWKQKLRDLVCMPMDRNPRATYIVCPMVYARALHDIFWHGHNFKMCSMTMNEALTICKKKYEEMDLKRMGSWRTKGQFGDAYVIPKHKDPKTWRPIAPAWNAPTKEGAKRVAKALQCMLGCLAKKLHFNTVSAEDAIGRLTAWAENLNRTQGVVTASYDIKNMFSELSHDRIRESLDWLTTMMEGKGFDRVNVNCRGKKPAMGKQARDGHYSVKFKFVRDWVRYELDHSYSMAEGELIQQSKGIPMGGHTSPALACILCARWEAAYVLSLRTDRRMTLGLRLMDDVAIFVRYLHEKAESRGKARDMLENLRTCCPPDLTLEH</sequence>
<proteinExistence type="predicted"/>
<keyword evidence="2" id="KW-0175">Coiled coil</keyword>
<feature type="region of interest" description="Disordered" evidence="3">
    <location>
        <begin position="68"/>
        <end position="99"/>
    </location>
</feature>
<keyword evidence="1" id="KW-0863">Zinc-finger</keyword>
<dbReference type="GO" id="GO:0003676">
    <property type="term" value="F:nucleic acid binding"/>
    <property type="evidence" value="ECO:0007669"/>
    <property type="project" value="InterPro"/>
</dbReference>
<dbReference type="CDD" id="cd22265">
    <property type="entry name" value="UDM1_RNF168"/>
    <property type="match status" value="1"/>
</dbReference>
<accession>A0A388L6S2</accession>
<feature type="domain" description="CCHC-type" evidence="4">
    <location>
        <begin position="3"/>
        <end position="18"/>
    </location>
</feature>
<dbReference type="InterPro" id="IPR036875">
    <property type="entry name" value="Znf_CCHC_sf"/>
</dbReference>
<evidence type="ECO:0000256" key="1">
    <source>
        <dbReference type="PROSITE-ProRule" id="PRU00047"/>
    </source>
</evidence>
<evidence type="ECO:0000313" key="5">
    <source>
        <dbReference type="EMBL" id="GBG77996.1"/>
    </source>
</evidence>
<feature type="compositionally biased region" description="Basic residues" evidence="3">
    <location>
        <begin position="255"/>
        <end position="275"/>
    </location>
</feature>
<dbReference type="Pfam" id="PF00098">
    <property type="entry name" value="zf-CCHC"/>
    <property type="match status" value="1"/>
</dbReference>
<protein>
    <recommendedName>
        <fullName evidence="4">CCHC-type domain-containing protein</fullName>
    </recommendedName>
</protein>
<name>A0A388L6S2_CHABU</name>